<comment type="caution">
    <text evidence="2">The sequence shown here is derived from an EMBL/GenBank/DDBJ whole genome shotgun (WGS) entry which is preliminary data.</text>
</comment>
<dbReference type="PANTHER" id="PTHR14614">
    <property type="entry name" value="HEPATOCELLULAR CARCINOMA-ASSOCIATED ANTIGEN"/>
    <property type="match status" value="1"/>
</dbReference>
<name>A0ABN9PDW9_9DINO</name>
<dbReference type="CDD" id="cd02440">
    <property type="entry name" value="AdoMet_MTases"/>
    <property type="match status" value="1"/>
</dbReference>
<sequence length="470" mass="51531">MLESCRDFSLAGLRPVRIQQSCMACNETGGIVSRAGEALASWLCENPDRIPQCASVLELGSGAGLCAVVCACLGASRVAATDGDPVALDLCMANAAGNRISSDILMTAFPLEWGDWNLSCLKTALSFLDDSNASPRIIVASDAFYDRVNHRPFEHTLRACLSHLRFYACIFAWEDADQGEDDFVSQLGYLGEISTVWRSVSESREICIATLHPFNLEHDKADPVSLTRFGQPDLAASFYINLDSHQVRRAQMEETAVLHGIYLERLSACTPSDAVVAELAEELEVAPSGVLANTASHVLAWRRIAVLPDDACALVLEDDVVLHRHWKDLLQASWAMAAHNLGKNVDLFYLDGIFVRGLTSALNGWLGPTDEGVHLANGVAFSSAYALVPDAARWLLRRSSSKPGSSAESYLMQLSEERGACVINMPRLALQRWDETVSSVSGGTWSASMGKWYKENYFPRYPWTLYTQLN</sequence>
<dbReference type="InterPro" id="IPR029063">
    <property type="entry name" value="SAM-dependent_MTases_sf"/>
</dbReference>
<feature type="domain" description="Glycosyl transferase family 25" evidence="1">
    <location>
        <begin position="238"/>
        <end position="333"/>
    </location>
</feature>
<accession>A0ABN9PDW9</accession>
<evidence type="ECO:0000313" key="3">
    <source>
        <dbReference type="Proteomes" id="UP001189429"/>
    </source>
</evidence>
<keyword evidence="3" id="KW-1185">Reference proteome</keyword>
<evidence type="ECO:0000313" key="2">
    <source>
        <dbReference type="EMBL" id="CAK0788333.1"/>
    </source>
</evidence>
<reference evidence="2" key="1">
    <citation type="submission" date="2023-10" db="EMBL/GenBank/DDBJ databases">
        <authorList>
            <person name="Chen Y."/>
            <person name="Shah S."/>
            <person name="Dougan E. K."/>
            <person name="Thang M."/>
            <person name="Chan C."/>
        </authorList>
    </citation>
    <scope>NUCLEOTIDE SEQUENCE [LARGE SCALE GENOMIC DNA]</scope>
</reference>
<dbReference type="Pfam" id="PF01755">
    <property type="entry name" value="Glyco_transf_25"/>
    <property type="match status" value="1"/>
</dbReference>
<organism evidence="2 3">
    <name type="scientific">Prorocentrum cordatum</name>
    <dbReference type="NCBI Taxonomy" id="2364126"/>
    <lineage>
        <taxon>Eukaryota</taxon>
        <taxon>Sar</taxon>
        <taxon>Alveolata</taxon>
        <taxon>Dinophyceae</taxon>
        <taxon>Prorocentrales</taxon>
        <taxon>Prorocentraceae</taxon>
        <taxon>Prorocentrum</taxon>
    </lineage>
</organism>
<dbReference type="Proteomes" id="UP001189429">
    <property type="component" value="Unassembled WGS sequence"/>
</dbReference>
<dbReference type="InterPro" id="IPR019410">
    <property type="entry name" value="Methyltransf_16"/>
</dbReference>
<dbReference type="EMBL" id="CAUYUJ010000034">
    <property type="protein sequence ID" value="CAK0788333.1"/>
    <property type="molecule type" value="Genomic_DNA"/>
</dbReference>
<evidence type="ECO:0000259" key="1">
    <source>
        <dbReference type="Pfam" id="PF01755"/>
    </source>
</evidence>
<protein>
    <recommendedName>
        <fullName evidence="1">Glycosyl transferase family 25 domain-containing protein</fullName>
    </recommendedName>
</protein>
<gene>
    <name evidence="2" type="ORF">PCOR1329_LOCUS248</name>
</gene>
<proteinExistence type="predicted"/>
<dbReference type="Pfam" id="PF10294">
    <property type="entry name" value="Methyltransf_16"/>
    <property type="match status" value="1"/>
</dbReference>
<dbReference type="Gene3D" id="3.40.50.150">
    <property type="entry name" value="Vaccinia Virus protein VP39"/>
    <property type="match status" value="1"/>
</dbReference>
<dbReference type="SUPFAM" id="SSF53335">
    <property type="entry name" value="S-adenosyl-L-methionine-dependent methyltransferases"/>
    <property type="match status" value="1"/>
</dbReference>
<dbReference type="InterPro" id="IPR002654">
    <property type="entry name" value="Glyco_trans_25"/>
</dbReference>